<name>A0A559THR7_9HYPH</name>
<organism evidence="2 3">
    <name type="scientific">Rhizobium mongolense USDA 1844</name>
    <dbReference type="NCBI Taxonomy" id="1079460"/>
    <lineage>
        <taxon>Bacteria</taxon>
        <taxon>Pseudomonadati</taxon>
        <taxon>Pseudomonadota</taxon>
        <taxon>Alphaproteobacteria</taxon>
        <taxon>Hyphomicrobiales</taxon>
        <taxon>Rhizobiaceae</taxon>
        <taxon>Rhizobium/Agrobacterium group</taxon>
        <taxon>Rhizobium</taxon>
    </lineage>
</organism>
<comment type="caution">
    <text evidence="2">The sequence shown here is derived from an EMBL/GenBank/DDBJ whole genome shotgun (WGS) entry which is preliminary data.</text>
</comment>
<evidence type="ECO:0000313" key="3">
    <source>
        <dbReference type="Proteomes" id="UP000319824"/>
    </source>
</evidence>
<dbReference type="RefSeq" id="WP_022713661.1">
    <property type="nucleotide sequence ID" value="NZ_ATTQ01000003.1"/>
</dbReference>
<dbReference type="AlphaFoldDB" id="A0A559THR7"/>
<sequence length="294" mass="31495">MIVVTAPTGDIGHQVVENLLEHGASVRVIVRDPSRLPDVIHNKVEVVQGSHADADTVNRAFEGAEAVFWLVPADAKAESVMAAYVDFSRPAAAAMKANGVKRVVGITALGRTTPLADNAGYVTGSLAMDDLIASTGVSFRALTMPSFMDNLLMQAASIKNQGMFFSPISGDLKLPSCATRDIATVATRLLLDESSSGQEEVAVLGPENISFNDMAEIMSGALGNPVRFQQLSLEAYKTRFLQFGFSEAMARGMTDMADAKNRGLDLGIERTPENTTPTSFREWCEEVLRPALLG</sequence>
<dbReference type="InterPro" id="IPR016040">
    <property type="entry name" value="NAD(P)-bd_dom"/>
</dbReference>
<proteinExistence type="predicted"/>
<dbReference type="InterPro" id="IPR036291">
    <property type="entry name" value="NAD(P)-bd_dom_sf"/>
</dbReference>
<protein>
    <submittedName>
        <fullName evidence="2">Uncharacterized protein YbjT (DUF2867 family)</fullName>
    </submittedName>
</protein>
<dbReference type="Gene3D" id="3.90.25.10">
    <property type="entry name" value="UDP-galactose 4-epimerase, domain 1"/>
    <property type="match status" value="1"/>
</dbReference>
<dbReference type="InterPro" id="IPR051604">
    <property type="entry name" value="Ergot_Alk_Oxidoreductase"/>
</dbReference>
<reference evidence="2 3" key="1">
    <citation type="submission" date="2019-06" db="EMBL/GenBank/DDBJ databases">
        <title>Pac Bio to generate improved reference genome sequences for organisms with transposon mutant libraries (support for FEBA project).</title>
        <authorList>
            <person name="Blow M."/>
        </authorList>
    </citation>
    <scope>NUCLEOTIDE SEQUENCE [LARGE SCALE GENOMIC DNA]</scope>
    <source>
        <strain evidence="2 3">USDA 1844</strain>
    </source>
</reference>
<dbReference type="Pfam" id="PF13460">
    <property type="entry name" value="NAD_binding_10"/>
    <property type="match status" value="1"/>
</dbReference>
<dbReference type="Proteomes" id="UP000319824">
    <property type="component" value="Unassembled WGS sequence"/>
</dbReference>
<dbReference type="Gene3D" id="3.40.50.720">
    <property type="entry name" value="NAD(P)-binding Rossmann-like Domain"/>
    <property type="match status" value="1"/>
</dbReference>
<dbReference type="EMBL" id="VISO01000002">
    <property type="protein sequence ID" value="TVZ74136.1"/>
    <property type="molecule type" value="Genomic_DNA"/>
</dbReference>
<dbReference type="PANTHER" id="PTHR43162">
    <property type="match status" value="1"/>
</dbReference>
<evidence type="ECO:0000259" key="1">
    <source>
        <dbReference type="Pfam" id="PF13460"/>
    </source>
</evidence>
<dbReference type="SUPFAM" id="SSF51735">
    <property type="entry name" value="NAD(P)-binding Rossmann-fold domains"/>
    <property type="match status" value="1"/>
</dbReference>
<accession>A0A559THR7</accession>
<gene>
    <name evidence="2" type="ORF">BCL32_2458</name>
</gene>
<dbReference type="PANTHER" id="PTHR43162:SF1">
    <property type="entry name" value="PRESTALK A DIFFERENTIATION PROTEIN A"/>
    <property type="match status" value="1"/>
</dbReference>
<evidence type="ECO:0000313" key="2">
    <source>
        <dbReference type="EMBL" id="TVZ74136.1"/>
    </source>
</evidence>
<feature type="domain" description="NAD(P)-binding" evidence="1">
    <location>
        <begin position="8"/>
        <end position="150"/>
    </location>
</feature>